<dbReference type="Proteomes" id="UP000238701">
    <property type="component" value="Unassembled WGS sequence"/>
</dbReference>
<gene>
    <name evidence="1" type="ORF">SBA1_1290001</name>
</gene>
<protein>
    <submittedName>
        <fullName evidence="1">Uncharacterized protein</fullName>
    </submittedName>
</protein>
<dbReference type="Gene3D" id="2.40.70.10">
    <property type="entry name" value="Acid Proteases"/>
    <property type="match status" value="1"/>
</dbReference>
<evidence type="ECO:0000313" key="2">
    <source>
        <dbReference type="Proteomes" id="UP000238701"/>
    </source>
</evidence>
<dbReference type="EMBL" id="OMOD01000034">
    <property type="protein sequence ID" value="SPF34507.1"/>
    <property type="molecule type" value="Genomic_DNA"/>
</dbReference>
<dbReference type="InterPro" id="IPR021109">
    <property type="entry name" value="Peptidase_aspartic_dom_sf"/>
</dbReference>
<organism evidence="1 2">
    <name type="scientific">Candidatus Sulfotelmatobacter kueseliae</name>
    <dbReference type="NCBI Taxonomy" id="2042962"/>
    <lineage>
        <taxon>Bacteria</taxon>
        <taxon>Pseudomonadati</taxon>
        <taxon>Acidobacteriota</taxon>
        <taxon>Terriglobia</taxon>
        <taxon>Terriglobales</taxon>
        <taxon>Candidatus Korobacteraceae</taxon>
        <taxon>Candidatus Sulfotelmatobacter</taxon>
    </lineage>
</organism>
<sequence length="98" mass="10725">MVSEHAPNASKGSGWVGNANWIKATVKVGNTVWREHQFLAMDDLPDISDSVGQKIDGILGEDVLQEFTVIQVDFSHRQLLLSSPPPLPRSDRTNDSVG</sequence>
<dbReference type="AlphaFoldDB" id="A0A2U3K4I8"/>
<name>A0A2U3K4I8_9BACT</name>
<evidence type="ECO:0000313" key="1">
    <source>
        <dbReference type="EMBL" id="SPF34507.1"/>
    </source>
</evidence>
<proteinExistence type="predicted"/>
<accession>A0A2U3K4I8</accession>
<reference evidence="2" key="1">
    <citation type="submission" date="2018-02" db="EMBL/GenBank/DDBJ databases">
        <authorList>
            <person name="Hausmann B."/>
        </authorList>
    </citation>
    <scope>NUCLEOTIDE SEQUENCE [LARGE SCALE GENOMIC DNA]</scope>
    <source>
        <strain evidence="2">Peat soil MAG SbA1</strain>
    </source>
</reference>